<organism evidence="2">
    <name type="scientific">Auxenochlorella protothecoides</name>
    <name type="common">Green microalga</name>
    <name type="synonym">Chlorella protothecoides</name>
    <dbReference type="NCBI Taxonomy" id="3075"/>
    <lineage>
        <taxon>Eukaryota</taxon>
        <taxon>Viridiplantae</taxon>
        <taxon>Chlorophyta</taxon>
        <taxon>core chlorophytes</taxon>
        <taxon>Trebouxiophyceae</taxon>
        <taxon>Chlorellales</taxon>
        <taxon>Chlorellaceae</taxon>
        <taxon>Auxenochlorella</taxon>
    </lineage>
</organism>
<sequence length="203" mass="21312">MSGVCSGGPASRITSTRSHLLAAVAPRLLRQQRPFSSLGRSCTPAARRETAVSAGSIPPQHFASIIEGDTKATPIGDESEVYAEYVAAYQRTLGIPGAVEFSHGPDGVPCVRLLHPTGSSATVSLSGAGVLSWTAPQGHEMLHVRRGGRRRGAPPAGGVTLAWPQWGPGLALPTDGVLRSLPWTPIQTSCEAENEDAEEEEEE</sequence>
<dbReference type="GO" id="GO:0003824">
    <property type="term" value="F:catalytic activity"/>
    <property type="evidence" value="ECO:0007669"/>
    <property type="project" value="InterPro"/>
</dbReference>
<dbReference type="InterPro" id="IPR014718">
    <property type="entry name" value="GH-type_carb-bd"/>
</dbReference>
<dbReference type="AlphaFoldDB" id="A0A1D2ADX1"/>
<name>A0A1D2ADX1_AUXPR</name>
<feature type="region of interest" description="Disordered" evidence="1">
    <location>
        <begin position="184"/>
        <end position="203"/>
    </location>
</feature>
<reference evidence="2" key="1">
    <citation type="submission" date="2015-08" db="EMBL/GenBank/DDBJ databases">
        <authorList>
            <person name="Babu N.S."/>
            <person name="Beckwith C.J."/>
            <person name="Beseler K.G."/>
            <person name="Brison A."/>
            <person name="Carone J.V."/>
            <person name="Caskin T.P."/>
            <person name="Diamond M."/>
            <person name="Durham M.E."/>
            <person name="Foxe J.M."/>
            <person name="Go M."/>
            <person name="Henderson B.A."/>
            <person name="Jones I.B."/>
            <person name="McGettigan J.A."/>
            <person name="Micheletti S.J."/>
            <person name="Nasrallah M.E."/>
            <person name="Ortiz D."/>
            <person name="Piller C.R."/>
            <person name="Privatt S.R."/>
            <person name="Schneider S.L."/>
            <person name="Sharp S."/>
            <person name="Smith T.C."/>
            <person name="Stanton J.D."/>
            <person name="Ullery H.E."/>
            <person name="Wilson R.J."/>
            <person name="Serrano M.G."/>
            <person name="Buck G."/>
            <person name="Lee V."/>
            <person name="Wang Y."/>
            <person name="Carvalho R."/>
            <person name="Voegtly L."/>
            <person name="Shi R."/>
            <person name="Duckworth R."/>
            <person name="Johnson A."/>
            <person name="Loviza R."/>
            <person name="Walstead R."/>
            <person name="Shah Z."/>
            <person name="Kiflezghi M."/>
            <person name="Wade K."/>
            <person name="Ball S.L."/>
            <person name="Bradley K.W."/>
            <person name="Asai D.J."/>
            <person name="Bowman C.A."/>
            <person name="Russell D.A."/>
            <person name="Pope W.H."/>
            <person name="Jacobs-Sera D."/>
            <person name="Hendrix R.W."/>
            <person name="Hatfull G.F."/>
        </authorList>
    </citation>
    <scope>NUCLEOTIDE SEQUENCE</scope>
</reference>
<feature type="compositionally biased region" description="Acidic residues" evidence="1">
    <location>
        <begin position="192"/>
        <end position="203"/>
    </location>
</feature>
<proteinExistence type="predicted"/>
<evidence type="ECO:0000256" key="1">
    <source>
        <dbReference type="SAM" id="MobiDB-lite"/>
    </source>
</evidence>
<feature type="non-terminal residue" evidence="2">
    <location>
        <position position="203"/>
    </location>
</feature>
<dbReference type="GO" id="GO:0030246">
    <property type="term" value="F:carbohydrate binding"/>
    <property type="evidence" value="ECO:0007669"/>
    <property type="project" value="InterPro"/>
</dbReference>
<protein>
    <submittedName>
        <fullName evidence="2">Uncharacterized protein</fullName>
    </submittedName>
</protein>
<dbReference type="SUPFAM" id="SSF74650">
    <property type="entry name" value="Galactose mutarotase-like"/>
    <property type="match status" value="1"/>
</dbReference>
<dbReference type="InterPro" id="IPR011013">
    <property type="entry name" value="Gal_mutarotase_sf_dom"/>
</dbReference>
<evidence type="ECO:0000313" key="2">
    <source>
        <dbReference type="EMBL" id="JAT77382.1"/>
    </source>
</evidence>
<dbReference type="EMBL" id="GDKF01001240">
    <property type="protein sequence ID" value="JAT77382.1"/>
    <property type="molecule type" value="Transcribed_RNA"/>
</dbReference>
<dbReference type="GO" id="GO:0005975">
    <property type="term" value="P:carbohydrate metabolic process"/>
    <property type="evidence" value="ECO:0007669"/>
    <property type="project" value="InterPro"/>
</dbReference>
<accession>A0A1D2ADX1</accession>
<gene>
    <name evidence="2" type="ORF">g.745</name>
</gene>
<dbReference type="Gene3D" id="2.70.98.10">
    <property type="match status" value="1"/>
</dbReference>